<dbReference type="NCBIfam" id="NF033493">
    <property type="entry name" value="MetS_like_NSS"/>
    <property type="match status" value="1"/>
</dbReference>
<protein>
    <submittedName>
        <fullName evidence="2">MetS family NSS transporter small subunit</fullName>
    </submittedName>
</protein>
<gene>
    <name evidence="2" type="ORF">H9637_10415</name>
</gene>
<keyword evidence="1" id="KW-0812">Transmembrane</keyword>
<sequence length="33" mass="3543">MTLSALIFFSIGATVLWGGLLATIIISMKKDKC</sequence>
<evidence type="ECO:0000256" key="1">
    <source>
        <dbReference type="SAM" id="Phobius"/>
    </source>
</evidence>
<organism evidence="2 3">
    <name type="scientific">Clostridium faecium</name>
    <dbReference type="NCBI Taxonomy" id="2762223"/>
    <lineage>
        <taxon>Bacteria</taxon>
        <taxon>Bacillati</taxon>
        <taxon>Bacillota</taxon>
        <taxon>Clostridia</taxon>
        <taxon>Eubacteriales</taxon>
        <taxon>Clostridiaceae</taxon>
        <taxon>Clostridium</taxon>
    </lineage>
</organism>
<dbReference type="Proteomes" id="UP000627166">
    <property type="component" value="Unassembled WGS sequence"/>
</dbReference>
<reference evidence="2 3" key="1">
    <citation type="submission" date="2020-08" db="EMBL/GenBank/DDBJ databases">
        <title>A Genomic Blueprint of the Chicken Gut Microbiome.</title>
        <authorList>
            <person name="Gilroy R."/>
            <person name="Ravi A."/>
            <person name="Getino M."/>
            <person name="Pursley I."/>
            <person name="Horton D.L."/>
            <person name="Alikhan N.-F."/>
            <person name="Baker D."/>
            <person name="Gharbi K."/>
            <person name="Hall N."/>
            <person name="Watson M."/>
            <person name="Adriaenssens E.M."/>
            <person name="Foster-Nyarko E."/>
            <person name="Jarju S."/>
            <person name="Secka A."/>
            <person name="Antonio M."/>
            <person name="Oren A."/>
            <person name="Chaudhuri R."/>
            <person name="La Ragione R.M."/>
            <person name="Hildebrand F."/>
            <person name="Pallen M.J."/>
        </authorList>
    </citation>
    <scope>NUCLEOTIDE SEQUENCE [LARGE SCALE GENOMIC DNA]</scope>
    <source>
        <strain evidence="2 3">N37</strain>
    </source>
</reference>
<evidence type="ECO:0000313" key="2">
    <source>
        <dbReference type="EMBL" id="MBD8047446.1"/>
    </source>
</evidence>
<keyword evidence="1" id="KW-1133">Transmembrane helix</keyword>
<feature type="transmembrane region" description="Helical" evidence="1">
    <location>
        <begin position="6"/>
        <end position="28"/>
    </location>
</feature>
<name>A0ABR8YT67_9CLOT</name>
<proteinExistence type="predicted"/>
<dbReference type="EMBL" id="JACSQB010000078">
    <property type="protein sequence ID" value="MBD8047446.1"/>
    <property type="molecule type" value="Genomic_DNA"/>
</dbReference>
<keyword evidence="1" id="KW-0472">Membrane</keyword>
<accession>A0ABR8YT67</accession>
<evidence type="ECO:0000313" key="3">
    <source>
        <dbReference type="Proteomes" id="UP000627166"/>
    </source>
</evidence>
<dbReference type="RefSeq" id="WP_191740450.1">
    <property type="nucleotide sequence ID" value="NZ_JACSQB010000078.1"/>
</dbReference>
<comment type="caution">
    <text evidence="2">The sequence shown here is derived from an EMBL/GenBank/DDBJ whole genome shotgun (WGS) entry which is preliminary data.</text>
</comment>
<keyword evidence="3" id="KW-1185">Reference proteome</keyword>